<protein>
    <submittedName>
        <fullName evidence="1">Uncharacterized protein</fullName>
    </submittedName>
</protein>
<dbReference type="EMBL" id="BK016274">
    <property type="protein sequence ID" value="DAG06555.1"/>
    <property type="molecule type" value="Genomic_DNA"/>
</dbReference>
<accession>A0A8S5VIX1</accession>
<proteinExistence type="predicted"/>
<evidence type="ECO:0000313" key="1">
    <source>
        <dbReference type="EMBL" id="DAG06555.1"/>
    </source>
</evidence>
<reference evidence="1" key="1">
    <citation type="journal article" date="2021" name="Proc. Natl. Acad. Sci. U.S.A.">
        <title>A Catalog of Tens of Thousands of Viruses from Human Metagenomes Reveals Hidden Associations with Chronic Diseases.</title>
        <authorList>
            <person name="Tisza M.J."/>
            <person name="Buck C.B."/>
        </authorList>
    </citation>
    <scope>NUCLEOTIDE SEQUENCE</scope>
    <source>
        <strain evidence="1">Ct9H612</strain>
    </source>
</reference>
<name>A0A8S5VIX1_9CAUD</name>
<organism evidence="1">
    <name type="scientific">Podoviridae sp. ct9H612</name>
    <dbReference type="NCBI Taxonomy" id="2825226"/>
    <lineage>
        <taxon>Viruses</taxon>
        <taxon>Duplodnaviria</taxon>
        <taxon>Heunggongvirae</taxon>
        <taxon>Uroviricota</taxon>
        <taxon>Caudoviricetes</taxon>
    </lineage>
</organism>
<sequence length="91" mass="9708">MMSGTPTTNYQLPTYSANDAPNLTGAYNQAMQKIDTQMKTNETAIGSLTERVGGLESGSFAPSDDDVTLTVQQLSEAKVTKAGIVYFKPAQ</sequence>